<keyword evidence="10" id="KW-1015">Disulfide bond</keyword>
<evidence type="ECO:0000256" key="8">
    <source>
        <dbReference type="ARBA" id="ARBA00022723"/>
    </source>
</evidence>
<dbReference type="GO" id="GO:0008270">
    <property type="term" value="F:zinc ion binding"/>
    <property type="evidence" value="ECO:0007669"/>
    <property type="project" value="TreeGrafter"/>
</dbReference>
<evidence type="ECO:0000259" key="13">
    <source>
        <dbReference type="Pfam" id="PF04389"/>
    </source>
</evidence>
<evidence type="ECO:0000313" key="14">
    <source>
        <dbReference type="EMBL" id="OWF51456.1"/>
    </source>
</evidence>
<dbReference type="Pfam" id="PF04389">
    <property type="entry name" value="Peptidase_M28"/>
    <property type="match status" value="1"/>
</dbReference>
<dbReference type="AlphaFoldDB" id="A0A210QRS4"/>
<protein>
    <recommendedName>
        <fullName evidence="5">Glutaminyl-peptide cyclotransferase</fullName>
        <ecNumber evidence="4">2.3.2.5</ecNumber>
    </recommendedName>
</protein>
<accession>A0A210QRS4</accession>
<keyword evidence="11" id="KW-0012">Acyltransferase</keyword>
<comment type="subcellular location">
    <subcellularLocation>
        <location evidence="2">Secreted</location>
    </subcellularLocation>
</comment>
<evidence type="ECO:0000256" key="9">
    <source>
        <dbReference type="ARBA" id="ARBA00022833"/>
    </source>
</evidence>
<dbReference type="PANTHER" id="PTHR12283">
    <property type="entry name" value="GLUTAMINYL-PEPTIDE CYCLOTRANSFERASE"/>
    <property type="match status" value="1"/>
</dbReference>
<dbReference type="Proteomes" id="UP000242188">
    <property type="component" value="Unassembled WGS sequence"/>
</dbReference>
<feature type="signal peptide" evidence="12">
    <location>
        <begin position="1"/>
        <end position="24"/>
    </location>
</feature>
<feature type="domain" description="Peptidase M28" evidence="13">
    <location>
        <begin position="107"/>
        <end position="342"/>
    </location>
</feature>
<evidence type="ECO:0000256" key="7">
    <source>
        <dbReference type="ARBA" id="ARBA00022679"/>
    </source>
</evidence>
<evidence type="ECO:0000256" key="10">
    <source>
        <dbReference type="ARBA" id="ARBA00023157"/>
    </source>
</evidence>
<evidence type="ECO:0000313" key="15">
    <source>
        <dbReference type="Proteomes" id="UP000242188"/>
    </source>
</evidence>
<evidence type="ECO:0000256" key="1">
    <source>
        <dbReference type="ARBA" id="ARBA00000001"/>
    </source>
</evidence>
<keyword evidence="15" id="KW-1185">Reference proteome</keyword>
<organism evidence="14 15">
    <name type="scientific">Mizuhopecten yessoensis</name>
    <name type="common">Japanese scallop</name>
    <name type="synonym">Patinopecten yessoensis</name>
    <dbReference type="NCBI Taxonomy" id="6573"/>
    <lineage>
        <taxon>Eukaryota</taxon>
        <taxon>Metazoa</taxon>
        <taxon>Spiralia</taxon>
        <taxon>Lophotrochozoa</taxon>
        <taxon>Mollusca</taxon>
        <taxon>Bivalvia</taxon>
        <taxon>Autobranchia</taxon>
        <taxon>Pteriomorphia</taxon>
        <taxon>Pectinida</taxon>
        <taxon>Pectinoidea</taxon>
        <taxon>Pectinidae</taxon>
        <taxon>Mizuhopecten</taxon>
    </lineage>
</organism>
<keyword evidence="6" id="KW-0964">Secreted</keyword>
<evidence type="ECO:0000256" key="6">
    <source>
        <dbReference type="ARBA" id="ARBA00022525"/>
    </source>
</evidence>
<dbReference type="SUPFAM" id="SSF53187">
    <property type="entry name" value="Zn-dependent exopeptidases"/>
    <property type="match status" value="1"/>
</dbReference>
<gene>
    <name evidence="14" type="ORF">KP79_PYT09377</name>
</gene>
<keyword evidence="12" id="KW-0732">Signal</keyword>
<dbReference type="InterPro" id="IPR040234">
    <property type="entry name" value="QC/QCL"/>
</dbReference>
<dbReference type="FunFam" id="3.40.630.10:FF:000029">
    <property type="entry name" value="Glutaminyl-peptide cyclotransferase"/>
    <property type="match status" value="1"/>
</dbReference>
<evidence type="ECO:0000256" key="11">
    <source>
        <dbReference type="ARBA" id="ARBA00023315"/>
    </source>
</evidence>
<dbReference type="STRING" id="6573.A0A210QRS4"/>
<comment type="similarity">
    <text evidence="3">Belongs to the glutaminyl-peptide cyclotransferase family.</text>
</comment>
<name>A0A210QRS4_MIZYE</name>
<dbReference type="EC" id="2.3.2.5" evidence="4"/>
<evidence type="ECO:0000256" key="5">
    <source>
        <dbReference type="ARBA" id="ARBA00016861"/>
    </source>
</evidence>
<dbReference type="GO" id="GO:0005576">
    <property type="term" value="C:extracellular region"/>
    <property type="evidence" value="ECO:0007669"/>
    <property type="project" value="UniProtKB-SubCell"/>
</dbReference>
<dbReference type="PANTHER" id="PTHR12283:SF6">
    <property type="entry name" value="GLUTAMINYL-PEPTIDE CYCLOTRANSFERASE-RELATED"/>
    <property type="match status" value="1"/>
</dbReference>
<dbReference type="InterPro" id="IPR007484">
    <property type="entry name" value="Peptidase_M28"/>
</dbReference>
<evidence type="ECO:0000256" key="3">
    <source>
        <dbReference type="ARBA" id="ARBA00006014"/>
    </source>
</evidence>
<keyword evidence="7 14" id="KW-0808">Transferase</keyword>
<evidence type="ECO:0000256" key="12">
    <source>
        <dbReference type="SAM" id="SignalP"/>
    </source>
</evidence>
<dbReference type="CDD" id="cd03880">
    <property type="entry name" value="M28_QC_like"/>
    <property type="match status" value="1"/>
</dbReference>
<evidence type="ECO:0000256" key="4">
    <source>
        <dbReference type="ARBA" id="ARBA00012012"/>
    </source>
</evidence>
<reference evidence="14 15" key="1">
    <citation type="journal article" date="2017" name="Nat. Ecol. Evol.">
        <title>Scallop genome provides insights into evolution of bilaterian karyotype and development.</title>
        <authorList>
            <person name="Wang S."/>
            <person name="Zhang J."/>
            <person name="Jiao W."/>
            <person name="Li J."/>
            <person name="Xun X."/>
            <person name="Sun Y."/>
            <person name="Guo X."/>
            <person name="Huan P."/>
            <person name="Dong B."/>
            <person name="Zhang L."/>
            <person name="Hu X."/>
            <person name="Sun X."/>
            <person name="Wang J."/>
            <person name="Zhao C."/>
            <person name="Wang Y."/>
            <person name="Wang D."/>
            <person name="Huang X."/>
            <person name="Wang R."/>
            <person name="Lv J."/>
            <person name="Li Y."/>
            <person name="Zhang Z."/>
            <person name="Liu B."/>
            <person name="Lu W."/>
            <person name="Hui Y."/>
            <person name="Liang J."/>
            <person name="Zhou Z."/>
            <person name="Hou R."/>
            <person name="Li X."/>
            <person name="Liu Y."/>
            <person name="Li H."/>
            <person name="Ning X."/>
            <person name="Lin Y."/>
            <person name="Zhao L."/>
            <person name="Xing Q."/>
            <person name="Dou J."/>
            <person name="Li Y."/>
            <person name="Mao J."/>
            <person name="Guo H."/>
            <person name="Dou H."/>
            <person name="Li T."/>
            <person name="Mu C."/>
            <person name="Jiang W."/>
            <person name="Fu Q."/>
            <person name="Fu X."/>
            <person name="Miao Y."/>
            <person name="Liu J."/>
            <person name="Yu Q."/>
            <person name="Li R."/>
            <person name="Liao H."/>
            <person name="Li X."/>
            <person name="Kong Y."/>
            <person name="Jiang Z."/>
            <person name="Chourrout D."/>
            <person name="Li R."/>
            <person name="Bao Z."/>
        </authorList>
    </citation>
    <scope>NUCLEOTIDE SEQUENCE [LARGE SCALE GENOMIC DNA]</scope>
    <source>
        <strain evidence="14 15">PY_sf001</strain>
    </source>
</reference>
<feature type="chain" id="PRO_5013324252" description="Glutaminyl-peptide cyclotransferase" evidence="12">
    <location>
        <begin position="25"/>
        <end position="361"/>
    </location>
</feature>
<keyword evidence="9" id="KW-0862">Zinc</keyword>
<dbReference type="Gene3D" id="3.40.630.10">
    <property type="entry name" value="Zn peptidases"/>
    <property type="match status" value="1"/>
</dbReference>
<comment type="caution">
    <text evidence="14">The sequence shown here is derived from an EMBL/GenBank/DDBJ whole genome shotgun (WGS) entry which is preliminary data.</text>
</comment>
<keyword evidence="8" id="KW-0479">Metal-binding</keyword>
<proteinExistence type="inferred from homology"/>
<dbReference type="OrthoDB" id="3907302at2759"/>
<comment type="catalytic activity">
    <reaction evidence="1">
        <text>N-terminal L-glutaminyl-[peptide] = N-terminal 5-oxo-L-prolyl-[peptide] + NH4(+)</text>
        <dbReference type="Rhea" id="RHEA:23652"/>
        <dbReference type="Rhea" id="RHEA-COMP:11736"/>
        <dbReference type="Rhea" id="RHEA-COMP:11846"/>
        <dbReference type="ChEBI" id="CHEBI:28938"/>
        <dbReference type="ChEBI" id="CHEBI:64722"/>
        <dbReference type="ChEBI" id="CHEBI:87215"/>
        <dbReference type="EC" id="2.3.2.5"/>
    </reaction>
</comment>
<dbReference type="EMBL" id="NEDP02002254">
    <property type="protein sequence ID" value="OWF51456.1"/>
    <property type="molecule type" value="Genomic_DNA"/>
</dbReference>
<evidence type="ECO:0000256" key="2">
    <source>
        <dbReference type="ARBA" id="ARBA00004613"/>
    </source>
</evidence>
<dbReference type="InterPro" id="IPR037457">
    <property type="entry name" value="M28_QC"/>
</dbReference>
<dbReference type="GO" id="GO:0016603">
    <property type="term" value="F:glutaminyl-peptide cyclotransferase activity"/>
    <property type="evidence" value="ECO:0007669"/>
    <property type="project" value="UniProtKB-EC"/>
</dbReference>
<sequence length="361" mass="40986">MANVIVGLTVVLVLLCASFSASKSQKPKIQQMKYRSSKAFQILAEEYTDHLTFEYLVNQILVPRVPGTQGNKQVGDFIKITLEAMGWYVEEDIFEDMTPHGMKTFRNIIGTYDISKPQRLVLAAHYDSKNITSSKGQEFLGATDSAVPCAILLDVARQLDCLLTKGNGKMAENLTPQLVFFDGEEAFLEWTAHDSLYGARHLAAKWADSPHPIFNEKSYLSSITAFVLLDLIGSTDVTFTSFFPQTEDLFEYLVKVEETLTEKKFLNSTGLERRQKLFHSSRYSGFMGGGIEDDHKPFEKRGVPILHLISYPFPKVWHKMSDNGKAIDYAVTENFNRIFRTFVADFLHLDANHNGCRRRRK</sequence>